<dbReference type="STRING" id="373903.Hore_17360"/>
<reference evidence="1 2" key="1">
    <citation type="journal article" date="2009" name="PLoS ONE">
        <title>Genome analysis of the anaerobic thermohalophilic bacterium Halothermothrix orenii.</title>
        <authorList>
            <person name="Mavromatis K."/>
            <person name="Ivanova N."/>
            <person name="Anderson I."/>
            <person name="Lykidis A."/>
            <person name="Hooper S.D."/>
            <person name="Sun H."/>
            <person name="Kunin V."/>
            <person name="Lapidus A."/>
            <person name="Hugenholtz P."/>
            <person name="Patel B."/>
            <person name="Kyrpides N.C."/>
        </authorList>
    </citation>
    <scope>NUCLEOTIDE SEQUENCE [LARGE SCALE GENOMIC DNA]</scope>
    <source>
        <strain evidence="2">H 168 / OCM 544 / DSM 9562</strain>
    </source>
</reference>
<keyword evidence="2" id="KW-1185">Reference proteome</keyword>
<organism evidence="1 2">
    <name type="scientific">Halothermothrix orenii (strain H 168 / OCM 544 / DSM 9562)</name>
    <dbReference type="NCBI Taxonomy" id="373903"/>
    <lineage>
        <taxon>Bacteria</taxon>
        <taxon>Bacillati</taxon>
        <taxon>Bacillota</taxon>
        <taxon>Clostridia</taxon>
        <taxon>Halanaerobiales</taxon>
        <taxon>Halothermotrichaceae</taxon>
        <taxon>Halothermothrix</taxon>
    </lineage>
</organism>
<evidence type="ECO:0000313" key="1">
    <source>
        <dbReference type="EMBL" id="ACL70485.1"/>
    </source>
</evidence>
<dbReference type="Gene3D" id="3.40.50.620">
    <property type="entry name" value="HUPs"/>
    <property type="match status" value="1"/>
</dbReference>
<sequence>MGKVTKIMLILFSMAQMSKSIDYSLKLASENEASLDVKFIIEEKIPRTLSSLVMYTGFLGEKMGEDIEKTLLEEYYNRARKVLTEIKKRAKESDIDYDTEIVKNGSLTYCYQEIKNNNIDYLIINYTRDRFISEQVLDYYLEDFLSDLEIPYELFYDGSKKMG</sequence>
<dbReference type="KEGG" id="hor:Hore_17360"/>
<evidence type="ECO:0000313" key="2">
    <source>
        <dbReference type="Proteomes" id="UP000000719"/>
    </source>
</evidence>
<dbReference type="InterPro" id="IPR014729">
    <property type="entry name" value="Rossmann-like_a/b/a_fold"/>
</dbReference>
<accession>B8CYW6</accession>
<protein>
    <submittedName>
        <fullName evidence="1">Uncharacterized protein</fullName>
    </submittedName>
</protein>
<gene>
    <name evidence="1" type="ordered locus">Hore_17360</name>
</gene>
<dbReference type="AlphaFoldDB" id="B8CYW6"/>
<dbReference type="EMBL" id="CP001098">
    <property type="protein sequence ID" value="ACL70485.1"/>
    <property type="molecule type" value="Genomic_DNA"/>
</dbReference>
<name>B8CYW6_HALOH</name>
<proteinExistence type="predicted"/>
<dbReference type="SUPFAM" id="SSF52402">
    <property type="entry name" value="Adenine nucleotide alpha hydrolases-like"/>
    <property type="match status" value="1"/>
</dbReference>
<dbReference type="HOGENOM" id="CLU_1623556_0_0_9"/>
<dbReference type="Proteomes" id="UP000000719">
    <property type="component" value="Chromosome"/>
</dbReference>
<dbReference type="eggNOG" id="ENOG50336WH">
    <property type="taxonomic scope" value="Bacteria"/>
</dbReference>